<sequence>MLLLSIPGAEVSLKRNLTACVGGSVSISCLLKNKFAIITWSKENDTELSEVPDTDRFTIVPHVQYNGQVVGYLGIKKLQKEDEGTYWCRAFVKTKEYRNKTRLKVVECNEEALVILEIEQKNLTKRFKAFELFGGHETFVVGVDTGIKYTHYCSIVVPGSNKTLSQSSEKGFGYEMISLCTVTYNGVNYTSEVRFEERDNCEIRLPADPMQRY</sequence>
<dbReference type="InterPro" id="IPR036179">
    <property type="entry name" value="Ig-like_dom_sf"/>
</dbReference>
<reference evidence="3" key="1">
    <citation type="submission" date="2017-02" db="UniProtKB">
        <authorList>
            <consortium name="WormBaseParasite"/>
        </authorList>
    </citation>
    <scope>IDENTIFICATION</scope>
</reference>
<dbReference type="PROSITE" id="PS50835">
    <property type="entry name" value="IG_LIKE"/>
    <property type="match status" value="1"/>
</dbReference>
<dbReference type="InterPro" id="IPR013151">
    <property type="entry name" value="Immunoglobulin_dom"/>
</dbReference>
<dbReference type="SMART" id="SM00409">
    <property type="entry name" value="IG"/>
    <property type="match status" value="1"/>
</dbReference>
<dbReference type="AlphaFoldDB" id="A0A0N5ASR0"/>
<proteinExistence type="predicted"/>
<name>A0A0N5ASR0_9BILA</name>
<evidence type="ECO:0000259" key="1">
    <source>
        <dbReference type="PROSITE" id="PS50835"/>
    </source>
</evidence>
<dbReference type="InterPro" id="IPR003599">
    <property type="entry name" value="Ig_sub"/>
</dbReference>
<evidence type="ECO:0000313" key="3">
    <source>
        <dbReference type="WBParaSite" id="SMUV_0000784001-mRNA-1"/>
    </source>
</evidence>
<accession>A0A0N5ASR0</accession>
<organism evidence="2 3">
    <name type="scientific">Syphacia muris</name>
    <dbReference type="NCBI Taxonomy" id="451379"/>
    <lineage>
        <taxon>Eukaryota</taxon>
        <taxon>Metazoa</taxon>
        <taxon>Ecdysozoa</taxon>
        <taxon>Nematoda</taxon>
        <taxon>Chromadorea</taxon>
        <taxon>Rhabditida</taxon>
        <taxon>Spirurina</taxon>
        <taxon>Oxyuridomorpha</taxon>
        <taxon>Oxyuroidea</taxon>
        <taxon>Oxyuridae</taxon>
        <taxon>Syphacia</taxon>
    </lineage>
</organism>
<dbReference type="Gene3D" id="2.60.40.10">
    <property type="entry name" value="Immunoglobulins"/>
    <property type="match status" value="1"/>
</dbReference>
<keyword evidence="2" id="KW-1185">Reference proteome</keyword>
<dbReference type="Proteomes" id="UP000046393">
    <property type="component" value="Unplaced"/>
</dbReference>
<evidence type="ECO:0000313" key="2">
    <source>
        <dbReference type="Proteomes" id="UP000046393"/>
    </source>
</evidence>
<dbReference type="WBParaSite" id="SMUV_0000784001-mRNA-1">
    <property type="protein sequence ID" value="SMUV_0000784001-mRNA-1"/>
    <property type="gene ID" value="SMUV_0000784001"/>
</dbReference>
<dbReference type="Pfam" id="PF00047">
    <property type="entry name" value="ig"/>
    <property type="match status" value="1"/>
</dbReference>
<dbReference type="InterPro" id="IPR007110">
    <property type="entry name" value="Ig-like_dom"/>
</dbReference>
<protein>
    <submittedName>
        <fullName evidence="3">Ig-like domain-containing protein</fullName>
    </submittedName>
</protein>
<dbReference type="SUPFAM" id="SSF48726">
    <property type="entry name" value="Immunoglobulin"/>
    <property type="match status" value="1"/>
</dbReference>
<feature type="domain" description="Ig-like" evidence="1">
    <location>
        <begin position="7"/>
        <end position="90"/>
    </location>
</feature>
<dbReference type="InterPro" id="IPR013783">
    <property type="entry name" value="Ig-like_fold"/>
</dbReference>